<evidence type="ECO:0000256" key="1">
    <source>
        <dbReference type="SAM" id="MobiDB-lite"/>
    </source>
</evidence>
<reference evidence="2" key="1">
    <citation type="submission" date="2018-11" db="EMBL/GenBank/DDBJ databases">
        <authorList>
            <consortium name="Pathogen Informatics"/>
        </authorList>
    </citation>
    <scope>NUCLEOTIDE SEQUENCE</scope>
</reference>
<dbReference type="Proteomes" id="UP000784294">
    <property type="component" value="Unassembled WGS sequence"/>
</dbReference>
<protein>
    <recommendedName>
        <fullName evidence="4">Band 7 domain-containing protein</fullName>
    </recommendedName>
</protein>
<evidence type="ECO:0000313" key="3">
    <source>
        <dbReference type="Proteomes" id="UP000784294"/>
    </source>
</evidence>
<keyword evidence="3" id="KW-1185">Reference proteome</keyword>
<comment type="caution">
    <text evidence="2">The sequence shown here is derived from an EMBL/GenBank/DDBJ whole genome shotgun (WGS) entry which is preliminary data.</text>
</comment>
<proteinExistence type="predicted"/>
<dbReference type="PANTHER" id="PTHR10264:SF19">
    <property type="entry name" value="AT06885P-RELATED"/>
    <property type="match status" value="1"/>
</dbReference>
<dbReference type="GO" id="GO:0005886">
    <property type="term" value="C:plasma membrane"/>
    <property type="evidence" value="ECO:0007669"/>
    <property type="project" value="InterPro"/>
</dbReference>
<dbReference type="OrthoDB" id="2105077at2759"/>
<dbReference type="PANTHER" id="PTHR10264">
    <property type="entry name" value="BAND 7 PROTEIN-RELATED"/>
    <property type="match status" value="1"/>
</dbReference>
<feature type="compositionally biased region" description="Basic and acidic residues" evidence="1">
    <location>
        <begin position="100"/>
        <end position="111"/>
    </location>
</feature>
<feature type="region of interest" description="Disordered" evidence="1">
    <location>
        <begin position="172"/>
        <end position="208"/>
    </location>
</feature>
<feature type="compositionally biased region" description="Basic residues" evidence="1">
    <location>
        <begin position="176"/>
        <end position="196"/>
    </location>
</feature>
<evidence type="ECO:0000313" key="2">
    <source>
        <dbReference type="EMBL" id="VEL30592.1"/>
    </source>
</evidence>
<dbReference type="InterPro" id="IPR043202">
    <property type="entry name" value="Band-7_stomatin-like"/>
</dbReference>
<evidence type="ECO:0008006" key="4">
    <source>
        <dbReference type="Google" id="ProtNLM"/>
    </source>
</evidence>
<dbReference type="EMBL" id="CAAALY010113523">
    <property type="protein sequence ID" value="VEL30592.1"/>
    <property type="molecule type" value="Genomic_DNA"/>
</dbReference>
<accession>A0A448X8G2</accession>
<name>A0A448X8G2_9PLAT</name>
<feature type="non-terminal residue" evidence="2">
    <location>
        <position position="228"/>
    </location>
</feature>
<feature type="region of interest" description="Disordered" evidence="1">
    <location>
        <begin position="96"/>
        <end position="151"/>
    </location>
</feature>
<dbReference type="AlphaFoldDB" id="A0A448X8G2"/>
<sequence length="228" mass="25383">MRASGALKFAAIEINQYPIALQLRYLQALSSITSGKQSTIVFPVPLEMAKFFRNASGPNQDPGSSFLLKASRISKRSSRNIALPSGIKDCKVIKRRRSKENRVEESNEKISDISGGQEDEEETYSLEDANIENTNNLSADYEDRNGEEDDLSEQLLATGISLRSGTRYQARASAASHKRPIRRHKVRHFSAQKKKPVWQPTTKAPPPVVLLNPANSPFITRTNGCRAK</sequence>
<gene>
    <name evidence="2" type="ORF">PXEA_LOCUS24032</name>
</gene>
<organism evidence="2 3">
    <name type="scientific">Protopolystoma xenopodis</name>
    <dbReference type="NCBI Taxonomy" id="117903"/>
    <lineage>
        <taxon>Eukaryota</taxon>
        <taxon>Metazoa</taxon>
        <taxon>Spiralia</taxon>
        <taxon>Lophotrochozoa</taxon>
        <taxon>Platyhelminthes</taxon>
        <taxon>Monogenea</taxon>
        <taxon>Polyopisthocotylea</taxon>
        <taxon>Polystomatidea</taxon>
        <taxon>Polystomatidae</taxon>
        <taxon>Protopolystoma</taxon>
    </lineage>
</organism>